<dbReference type="GO" id="GO:0005886">
    <property type="term" value="C:plasma membrane"/>
    <property type="evidence" value="ECO:0007669"/>
    <property type="project" value="UniProtKB-SubCell"/>
</dbReference>
<evidence type="ECO:0000313" key="9">
    <source>
        <dbReference type="Proteomes" id="UP000538147"/>
    </source>
</evidence>
<keyword evidence="4 6" id="KW-1133">Transmembrane helix</keyword>
<sequence length="476" mass="50125">MELASILAAMLATALLADRAVRPRARGRGRSAAGTAMLALMTMALFGGFLALSGHVIAAALFASLLVAALALVSNAKNAVLGEPLLFSDLALLGAVFRHPQFYVSALHRWQILLLGGGAVLLVALLAAAFVPAAAPHVIGGAVAAAALAALWLLQHLAPIAVVPDTHANVGRHGLLPTLLLHGLEWRRATDPPPCTAPPVETDISLIVIVQCESFADPVELYGDAALALPGLARARAGASRWGKLLVSGFGAYTMRTEYGVLFGRSEAELGFRRFDPFLTAIGEASHALPARLGPKRWRRLFVHPHDMRFYGRDRIMPAAGFDELIGEAGFPPPGAGEGRYVSDAAITDRIIALAGAARTPMLIHAVTIENHGPWPPGPASDAQQQGAWLPLVRRSDAMLTALADALQGLGRPALLVFYGDHRPSIPGVSMPGGERHTPYVILRFHADAGSGRSDGGPQDLTPAELHHAILAELAR</sequence>
<dbReference type="InterPro" id="IPR000917">
    <property type="entry name" value="Sulfatase_N"/>
</dbReference>
<keyword evidence="5 6" id="KW-0472">Membrane</keyword>
<feature type="transmembrane region" description="Helical" evidence="6">
    <location>
        <begin position="85"/>
        <end position="104"/>
    </location>
</feature>
<dbReference type="CDD" id="cd16015">
    <property type="entry name" value="LTA_synthase"/>
    <property type="match status" value="1"/>
</dbReference>
<protein>
    <recommendedName>
        <fullName evidence="7">Sulfatase N-terminal domain-containing protein</fullName>
    </recommendedName>
</protein>
<keyword evidence="2" id="KW-1003">Cell membrane</keyword>
<keyword evidence="9" id="KW-1185">Reference proteome</keyword>
<evidence type="ECO:0000256" key="6">
    <source>
        <dbReference type="SAM" id="Phobius"/>
    </source>
</evidence>
<dbReference type="InterPro" id="IPR017850">
    <property type="entry name" value="Alkaline_phosphatase_core_sf"/>
</dbReference>
<evidence type="ECO:0000256" key="3">
    <source>
        <dbReference type="ARBA" id="ARBA00022692"/>
    </source>
</evidence>
<dbReference type="SUPFAM" id="SSF53649">
    <property type="entry name" value="Alkaline phosphatase-like"/>
    <property type="match status" value="1"/>
</dbReference>
<dbReference type="PANTHER" id="PTHR47371">
    <property type="entry name" value="LIPOTEICHOIC ACID SYNTHASE"/>
    <property type="match status" value="1"/>
</dbReference>
<dbReference type="InterPro" id="IPR050448">
    <property type="entry name" value="OpgB/LTA_synthase_biosynth"/>
</dbReference>
<accession>A0A841L7W3</accession>
<feature type="transmembrane region" description="Helical" evidence="6">
    <location>
        <begin position="110"/>
        <end position="131"/>
    </location>
</feature>
<proteinExistence type="predicted"/>
<feature type="transmembrane region" description="Helical" evidence="6">
    <location>
        <begin position="43"/>
        <end position="73"/>
    </location>
</feature>
<evidence type="ECO:0000256" key="1">
    <source>
        <dbReference type="ARBA" id="ARBA00004651"/>
    </source>
</evidence>
<evidence type="ECO:0000313" key="8">
    <source>
        <dbReference type="EMBL" id="MBB6228296.1"/>
    </source>
</evidence>
<name>A0A841L7W3_9SPHN</name>
<evidence type="ECO:0000259" key="7">
    <source>
        <dbReference type="Pfam" id="PF00884"/>
    </source>
</evidence>
<evidence type="ECO:0000256" key="2">
    <source>
        <dbReference type="ARBA" id="ARBA00022475"/>
    </source>
</evidence>
<keyword evidence="3 6" id="KW-0812">Transmembrane</keyword>
<dbReference type="Proteomes" id="UP000538147">
    <property type="component" value="Unassembled WGS sequence"/>
</dbReference>
<gene>
    <name evidence="8" type="ORF">FHS79_002481</name>
</gene>
<dbReference type="RefSeq" id="WP_243452855.1">
    <property type="nucleotide sequence ID" value="NZ_BMOX01000069.1"/>
</dbReference>
<organism evidence="8 9">
    <name type="scientific">Polymorphobacter multimanifer</name>
    <dbReference type="NCBI Taxonomy" id="1070431"/>
    <lineage>
        <taxon>Bacteria</taxon>
        <taxon>Pseudomonadati</taxon>
        <taxon>Pseudomonadota</taxon>
        <taxon>Alphaproteobacteria</taxon>
        <taxon>Sphingomonadales</taxon>
        <taxon>Sphingosinicellaceae</taxon>
        <taxon>Polymorphobacter</taxon>
    </lineage>
</organism>
<comment type="caution">
    <text evidence="8">The sequence shown here is derived from an EMBL/GenBank/DDBJ whole genome shotgun (WGS) entry which is preliminary data.</text>
</comment>
<reference evidence="8 9" key="1">
    <citation type="submission" date="2020-08" db="EMBL/GenBank/DDBJ databases">
        <title>Genomic Encyclopedia of Type Strains, Phase IV (KMG-IV): sequencing the most valuable type-strain genomes for metagenomic binning, comparative biology and taxonomic classification.</title>
        <authorList>
            <person name="Goeker M."/>
        </authorList>
    </citation>
    <scope>NUCLEOTIDE SEQUENCE [LARGE SCALE GENOMIC DNA]</scope>
    <source>
        <strain evidence="8 9">DSM 102189</strain>
    </source>
</reference>
<dbReference type="PANTHER" id="PTHR47371:SF3">
    <property type="entry name" value="PHOSPHOGLYCEROL TRANSFERASE I"/>
    <property type="match status" value="1"/>
</dbReference>
<dbReference type="EMBL" id="JACIIV010000017">
    <property type="protein sequence ID" value="MBB6228296.1"/>
    <property type="molecule type" value="Genomic_DNA"/>
</dbReference>
<evidence type="ECO:0000256" key="4">
    <source>
        <dbReference type="ARBA" id="ARBA00022989"/>
    </source>
</evidence>
<feature type="domain" description="Sulfatase N-terminal" evidence="7">
    <location>
        <begin position="206"/>
        <end position="443"/>
    </location>
</feature>
<dbReference type="AlphaFoldDB" id="A0A841L7W3"/>
<evidence type="ECO:0000256" key="5">
    <source>
        <dbReference type="ARBA" id="ARBA00023136"/>
    </source>
</evidence>
<dbReference type="Gene3D" id="3.40.720.10">
    <property type="entry name" value="Alkaline Phosphatase, subunit A"/>
    <property type="match status" value="1"/>
</dbReference>
<comment type="subcellular location">
    <subcellularLocation>
        <location evidence="1">Cell membrane</location>
        <topology evidence="1">Multi-pass membrane protein</topology>
    </subcellularLocation>
</comment>
<feature type="transmembrane region" description="Helical" evidence="6">
    <location>
        <begin position="138"/>
        <end position="158"/>
    </location>
</feature>
<dbReference type="Pfam" id="PF00884">
    <property type="entry name" value="Sulfatase"/>
    <property type="match status" value="1"/>
</dbReference>